<dbReference type="Pfam" id="PF18962">
    <property type="entry name" value="Por_Secre_tail"/>
    <property type="match status" value="1"/>
</dbReference>
<dbReference type="Gene3D" id="1.10.390.10">
    <property type="entry name" value="Neutral Protease Domain 2"/>
    <property type="match status" value="1"/>
</dbReference>
<dbReference type="Gene3D" id="2.60.40.10">
    <property type="entry name" value="Immunoglobulins"/>
    <property type="match status" value="1"/>
</dbReference>
<evidence type="ECO:0000256" key="7">
    <source>
        <dbReference type="ARBA" id="ARBA00023049"/>
    </source>
</evidence>
<gene>
    <name evidence="11" type="ORF">BWK59_07220</name>
</gene>
<keyword evidence="3" id="KW-0479">Metal-binding</keyword>
<comment type="similarity">
    <text evidence="1">Belongs to the peptidase M4 family.</text>
</comment>
<dbReference type="SMART" id="SM00060">
    <property type="entry name" value="FN3"/>
    <property type="match status" value="1"/>
</dbReference>
<dbReference type="Proteomes" id="UP000197768">
    <property type="component" value="Unassembled WGS sequence"/>
</dbReference>
<dbReference type="Pfam" id="PF01447">
    <property type="entry name" value="Peptidase_M4"/>
    <property type="match status" value="1"/>
</dbReference>
<evidence type="ECO:0000256" key="4">
    <source>
        <dbReference type="ARBA" id="ARBA00022729"/>
    </source>
</evidence>
<feature type="active site" description="Proton donor" evidence="8">
    <location>
        <position position="478"/>
    </location>
</feature>
<proteinExistence type="inferred from homology"/>
<dbReference type="Pfam" id="PF07504">
    <property type="entry name" value="FTP"/>
    <property type="match status" value="1"/>
</dbReference>
<feature type="active site" evidence="8">
    <location>
        <position position="388"/>
    </location>
</feature>
<dbReference type="InterPro" id="IPR013856">
    <property type="entry name" value="Peptidase_M4_domain"/>
</dbReference>
<dbReference type="Pfam" id="PF00041">
    <property type="entry name" value="fn3"/>
    <property type="match status" value="1"/>
</dbReference>
<evidence type="ECO:0000256" key="9">
    <source>
        <dbReference type="SAM" id="SignalP"/>
    </source>
</evidence>
<feature type="signal peptide" evidence="9">
    <location>
        <begin position="1"/>
        <end position="23"/>
    </location>
</feature>
<dbReference type="InterPro" id="IPR003961">
    <property type="entry name" value="FN3_dom"/>
</dbReference>
<dbReference type="RefSeq" id="WP_088392478.1">
    <property type="nucleotide sequence ID" value="NZ_MTCZ01000056.1"/>
</dbReference>
<feature type="domain" description="Fibronectin type-III" evidence="10">
    <location>
        <begin position="583"/>
        <end position="668"/>
    </location>
</feature>
<dbReference type="Gene3D" id="3.10.170.10">
    <property type="match status" value="1"/>
</dbReference>
<evidence type="ECO:0000256" key="3">
    <source>
        <dbReference type="ARBA" id="ARBA00022723"/>
    </source>
</evidence>
<evidence type="ECO:0000256" key="2">
    <source>
        <dbReference type="ARBA" id="ARBA00022670"/>
    </source>
</evidence>
<comment type="caution">
    <text evidence="11">The sequence shown here is derived from an EMBL/GenBank/DDBJ whole genome shotgun (WGS) entry which is preliminary data.</text>
</comment>
<dbReference type="NCBIfam" id="TIGR04183">
    <property type="entry name" value="Por_Secre_tail"/>
    <property type="match status" value="1"/>
</dbReference>
<dbReference type="CDD" id="cd00063">
    <property type="entry name" value="FN3"/>
    <property type="match status" value="1"/>
</dbReference>
<sequence length="903" mass="97213">MKKQLHNVASIMALSLVTLSTVAQESNKYIRTKEKSDNGTPSFVSFKESSIYKTSDVKTLFKEQLGLRANQDLAKMQSDSDNLGFSHDKYQLYHKGIKVEFATYSVHSKNGRVNSMNGEYYNIGDIDINPSIKADVALQRAISHLGAQEFLWDDFAEANANKYSKPQGELVLLPIENNTIKLAYKFDIYATKPLSRGDVYVDAQNGQILLYNATIKHLGEHSHGKRSSEGTYVNMFKTNTMAFVAANAATRYSGSQTIETSLRGSSYILSETGRGNGIQTYNMKKGSTYSSAVNFTDADNNWTATEYNNTNKDNAALDAHWGAEKTYDYWKNIHGRNSYDNVGAKINSYVHFGNNYDNAYWDGTRMTYGDGSGTYFDALTSLDVCGHEIGHAVCEKTANLVYQNESGAMNEGFSDIWGACIENYAQANKQIWLIGEDIERRSGHLALRSMSNPNAEGQPDTYKGTNWYSGTGDSGGVHTNSGVLNYWFYLLSVGGSGTNDIGNAFNVTGITIAKAEKIAFRTESVYLSSNSNYASARTGAIQAATDLYGAGSPEVIATTNAWHAVGIGAAYSGGTSDTTAPTTPTNLAASATTSTSTTLSWTASTDNVGVTGYNIYNGTTLLASSATTSATISGLTASTTYNFTVKAKDAAGNLSAASNAVSVTTSAGSTLVYCASKGSSQADEWIDYVALNGMTNATAANAGYGNFTSKVAPLPYGSNTITFSAGFAGIAYTEYWSVWVDYNKNGTFESTEKVASGSSSSSGNLTGTFTVPTTALAGQTRMRVQMKYGSASTACETFPYGEVEDYTVNIGTTAVAGLTSGTEISDEANNYNMEIYPNPSNGVLNIRLLDNRAVSYQIYNLMGQPLKSGKLNQEINVSDLATGMYVIEINDGQKTLTKKFAKK</sequence>
<name>A0A246GKC4_9FLAO</name>
<dbReference type="InterPro" id="IPR045474">
    <property type="entry name" value="GEVED"/>
</dbReference>
<protein>
    <submittedName>
        <fullName evidence="11">Peptidase M4</fullName>
    </submittedName>
</protein>
<dbReference type="Pfam" id="PF02868">
    <property type="entry name" value="Peptidase_M4_C"/>
    <property type="match status" value="1"/>
</dbReference>
<dbReference type="GO" id="GO:0046872">
    <property type="term" value="F:metal ion binding"/>
    <property type="evidence" value="ECO:0007669"/>
    <property type="project" value="UniProtKB-KW"/>
</dbReference>
<dbReference type="InterPro" id="IPR050728">
    <property type="entry name" value="Zinc_Metalloprotease_M4"/>
</dbReference>
<dbReference type="PRINTS" id="PR00730">
    <property type="entry name" value="THERMOLYSIN"/>
</dbReference>
<dbReference type="InterPro" id="IPR013783">
    <property type="entry name" value="Ig-like_fold"/>
</dbReference>
<evidence type="ECO:0000259" key="10">
    <source>
        <dbReference type="PROSITE" id="PS50853"/>
    </source>
</evidence>
<dbReference type="Pfam" id="PF20009">
    <property type="entry name" value="GEVED"/>
    <property type="match status" value="1"/>
</dbReference>
<keyword evidence="6" id="KW-0862">Zinc</keyword>
<dbReference type="PANTHER" id="PTHR33794">
    <property type="entry name" value="BACILLOLYSIN"/>
    <property type="match status" value="1"/>
</dbReference>
<dbReference type="GO" id="GO:0006508">
    <property type="term" value="P:proteolysis"/>
    <property type="evidence" value="ECO:0007669"/>
    <property type="project" value="UniProtKB-KW"/>
</dbReference>
<evidence type="ECO:0000256" key="1">
    <source>
        <dbReference type="ARBA" id="ARBA00009388"/>
    </source>
</evidence>
<evidence type="ECO:0000256" key="6">
    <source>
        <dbReference type="ARBA" id="ARBA00022833"/>
    </source>
</evidence>
<dbReference type="PANTHER" id="PTHR33794:SF1">
    <property type="entry name" value="BACILLOLYSIN"/>
    <property type="match status" value="1"/>
</dbReference>
<keyword evidence="4 9" id="KW-0732">Signal</keyword>
<evidence type="ECO:0000256" key="5">
    <source>
        <dbReference type="ARBA" id="ARBA00022801"/>
    </source>
</evidence>
<dbReference type="InterPro" id="IPR026444">
    <property type="entry name" value="Secre_tail"/>
</dbReference>
<dbReference type="Gene3D" id="3.10.450.490">
    <property type="match status" value="1"/>
</dbReference>
<dbReference type="EMBL" id="MTCZ01000056">
    <property type="protein sequence ID" value="OWP84084.1"/>
    <property type="molecule type" value="Genomic_DNA"/>
</dbReference>
<evidence type="ECO:0000313" key="12">
    <source>
        <dbReference type="Proteomes" id="UP000197768"/>
    </source>
</evidence>
<keyword evidence="7" id="KW-0482">Metalloprotease</keyword>
<keyword evidence="5" id="KW-0378">Hydrolase</keyword>
<dbReference type="PROSITE" id="PS50853">
    <property type="entry name" value="FN3"/>
    <property type="match status" value="1"/>
</dbReference>
<dbReference type="AlphaFoldDB" id="A0A246GKC4"/>
<dbReference type="InterPro" id="IPR001570">
    <property type="entry name" value="Peptidase_M4_C_domain"/>
</dbReference>
<dbReference type="CDD" id="cd09597">
    <property type="entry name" value="M4_TLP"/>
    <property type="match status" value="1"/>
</dbReference>
<feature type="chain" id="PRO_5013303869" evidence="9">
    <location>
        <begin position="24"/>
        <end position="903"/>
    </location>
</feature>
<organism evidence="11 12">
    <name type="scientific">Flavobacterium davisii</name>
    <dbReference type="NCBI Taxonomy" id="2906077"/>
    <lineage>
        <taxon>Bacteria</taxon>
        <taxon>Pseudomonadati</taxon>
        <taxon>Bacteroidota</taxon>
        <taxon>Flavobacteriia</taxon>
        <taxon>Flavobacteriales</taxon>
        <taxon>Flavobacteriaceae</taxon>
        <taxon>Flavobacterium</taxon>
    </lineage>
</organism>
<dbReference type="GO" id="GO:0004222">
    <property type="term" value="F:metalloendopeptidase activity"/>
    <property type="evidence" value="ECO:0007669"/>
    <property type="project" value="InterPro"/>
</dbReference>
<evidence type="ECO:0000313" key="11">
    <source>
        <dbReference type="EMBL" id="OWP84084.1"/>
    </source>
</evidence>
<keyword evidence="2" id="KW-0645">Protease</keyword>
<dbReference type="InterPro" id="IPR036116">
    <property type="entry name" value="FN3_sf"/>
</dbReference>
<accession>A0A246GKC4</accession>
<dbReference type="InterPro" id="IPR027268">
    <property type="entry name" value="Peptidase_M4/M1_CTD_sf"/>
</dbReference>
<dbReference type="SUPFAM" id="SSF49265">
    <property type="entry name" value="Fibronectin type III"/>
    <property type="match status" value="1"/>
</dbReference>
<reference evidence="11 12" key="1">
    <citation type="journal article" date="2017" name="Infect. Genet. Evol.">
        <title>Comparative genome analysis of fish pathogen Flavobacterium columnare reveals extensive sequence diversity within the species.</title>
        <authorList>
            <person name="Kayansamruaj P."/>
            <person name="Dong H.T."/>
            <person name="Hirono I."/>
            <person name="Kondo H."/>
            <person name="Senapin S."/>
            <person name="Rodkhum C."/>
        </authorList>
    </citation>
    <scope>NUCLEOTIDE SEQUENCE [LARGE SCALE GENOMIC DNA]</scope>
    <source>
        <strain evidence="11 12">1215</strain>
    </source>
</reference>
<dbReference type="InterPro" id="IPR011096">
    <property type="entry name" value="FTP_domain"/>
</dbReference>
<evidence type="ECO:0000256" key="8">
    <source>
        <dbReference type="PIRSR" id="PIRSR623612-1"/>
    </source>
</evidence>
<dbReference type="SUPFAM" id="SSF55486">
    <property type="entry name" value="Metalloproteases ('zincins'), catalytic domain"/>
    <property type="match status" value="1"/>
</dbReference>
<dbReference type="InterPro" id="IPR023612">
    <property type="entry name" value="Peptidase_M4"/>
</dbReference>